<keyword evidence="4" id="KW-1185">Reference proteome</keyword>
<evidence type="ECO:0000313" key="4">
    <source>
        <dbReference type="Proteomes" id="UP001176940"/>
    </source>
</evidence>
<feature type="compositionally biased region" description="Basic and acidic residues" evidence="1">
    <location>
        <begin position="166"/>
        <end position="182"/>
    </location>
</feature>
<proteinExistence type="predicted"/>
<comment type="caution">
    <text evidence="3">The sequence shown here is derived from an EMBL/GenBank/DDBJ whole genome shotgun (WGS) entry which is preliminary data.</text>
</comment>
<dbReference type="SUPFAM" id="SSF50729">
    <property type="entry name" value="PH domain-like"/>
    <property type="match status" value="1"/>
</dbReference>
<feature type="domain" description="WH1" evidence="2">
    <location>
        <begin position="39"/>
        <end position="153"/>
    </location>
</feature>
<dbReference type="CDD" id="cd01207">
    <property type="entry name" value="EVH1_Ena_VASP-like"/>
    <property type="match status" value="1"/>
</dbReference>
<dbReference type="EMBL" id="CAUEEQ010028420">
    <property type="protein sequence ID" value="CAJ0948413.1"/>
    <property type="molecule type" value="Genomic_DNA"/>
</dbReference>
<evidence type="ECO:0000256" key="1">
    <source>
        <dbReference type="SAM" id="MobiDB-lite"/>
    </source>
</evidence>
<dbReference type="Gene3D" id="2.30.29.30">
    <property type="entry name" value="Pleckstrin-homology domain (PH domain)/Phosphotyrosine-binding domain (PTB)"/>
    <property type="match status" value="1"/>
</dbReference>
<feature type="compositionally biased region" description="Basic and acidic residues" evidence="1">
    <location>
        <begin position="396"/>
        <end position="407"/>
    </location>
</feature>
<organism evidence="3 4">
    <name type="scientific">Ranitomeya imitator</name>
    <name type="common">mimic poison frog</name>
    <dbReference type="NCBI Taxonomy" id="111125"/>
    <lineage>
        <taxon>Eukaryota</taxon>
        <taxon>Metazoa</taxon>
        <taxon>Chordata</taxon>
        <taxon>Craniata</taxon>
        <taxon>Vertebrata</taxon>
        <taxon>Euteleostomi</taxon>
        <taxon>Amphibia</taxon>
        <taxon>Batrachia</taxon>
        <taxon>Anura</taxon>
        <taxon>Neobatrachia</taxon>
        <taxon>Hyloidea</taxon>
        <taxon>Dendrobatidae</taxon>
        <taxon>Dendrobatinae</taxon>
        <taxon>Ranitomeya</taxon>
    </lineage>
</organism>
<dbReference type="Proteomes" id="UP001176940">
    <property type="component" value="Unassembled WGS sequence"/>
</dbReference>
<feature type="compositionally biased region" description="Gly residues" evidence="1">
    <location>
        <begin position="299"/>
        <end position="309"/>
    </location>
</feature>
<dbReference type="SMART" id="SM00461">
    <property type="entry name" value="WH1"/>
    <property type="match status" value="1"/>
</dbReference>
<dbReference type="InterPro" id="IPR011993">
    <property type="entry name" value="PH-like_dom_sf"/>
</dbReference>
<evidence type="ECO:0000313" key="3">
    <source>
        <dbReference type="EMBL" id="CAJ0948413.1"/>
    </source>
</evidence>
<dbReference type="InterPro" id="IPR000697">
    <property type="entry name" value="WH1/EVH1_dom"/>
</dbReference>
<dbReference type="PROSITE" id="PS50229">
    <property type="entry name" value="WH1"/>
    <property type="match status" value="1"/>
</dbReference>
<feature type="compositionally biased region" description="Polar residues" evidence="1">
    <location>
        <begin position="323"/>
        <end position="355"/>
    </location>
</feature>
<feature type="compositionally biased region" description="Pro residues" evidence="1">
    <location>
        <begin position="193"/>
        <end position="244"/>
    </location>
</feature>
<dbReference type="PANTHER" id="PTHR11202">
    <property type="entry name" value="SPROUTY-RELATED, EVH1 DOMAIN-CONTAINING PROTEIN FAMILY MEMBER"/>
    <property type="match status" value="1"/>
</dbReference>
<dbReference type="Pfam" id="PF00568">
    <property type="entry name" value="WH1"/>
    <property type="match status" value="1"/>
</dbReference>
<name>A0ABN9LQZ5_9NEOB</name>
<dbReference type="PANTHER" id="PTHR11202:SF12">
    <property type="entry name" value="VASODILATOR-STIMULATED PHOSPHOPROTEIN"/>
    <property type="match status" value="1"/>
</dbReference>
<evidence type="ECO:0000259" key="2">
    <source>
        <dbReference type="PROSITE" id="PS50229"/>
    </source>
</evidence>
<feature type="compositionally biased region" description="Gly residues" evidence="1">
    <location>
        <begin position="247"/>
        <end position="259"/>
    </location>
</feature>
<feature type="region of interest" description="Disordered" evidence="1">
    <location>
        <begin position="388"/>
        <end position="407"/>
    </location>
</feature>
<reference evidence="3" key="1">
    <citation type="submission" date="2023-07" db="EMBL/GenBank/DDBJ databases">
        <authorList>
            <person name="Stuckert A."/>
        </authorList>
    </citation>
    <scope>NUCLEOTIDE SEQUENCE</scope>
</reference>
<protein>
    <recommendedName>
        <fullName evidence="2">WH1 domain-containing protein</fullName>
    </recommendedName>
</protein>
<gene>
    <name evidence="3" type="ORF">RIMI_LOCUS12142766</name>
</gene>
<feature type="region of interest" description="Disordered" evidence="1">
    <location>
        <begin position="155"/>
        <end position="381"/>
    </location>
</feature>
<accession>A0ABN9LQZ5</accession>
<sequence length="407" mass="42136">MRVGHHNADGVCCVPPAYQEMLGVVVGVVVMNFFAHRLPLLCSETPVITARATVMVYDDSSKKWINAGTGPAGHSRVQLYYSAGGQSYRVVGRKQPDQQVVINCPLIRGLKYNQATPNFHQWRDARQVWGLNFSSKEEAGQFAAGIIQALDCLETGAPWPSQNGPKAEEPEPPRRPQPELEQKVQSPVTPVSAGPPPPPGPPPSFGGPPPPPGGPPAPPGGPPAPPGGPPAPPGSGPPPPPPLPSGGVIGGAESSGGGLAAALAAAKLKKVSKQEESGGSSPSSGGPPKPDVSRTSGGASTGGGGGGGLMQEMNKMLARRKMMTQQAERPAPTATQDDNDITSGRSQAGSINSKKLAQGDTLALNGGEGPIRSRTKPVADWSRPISDAGFLLQTDKQTEVPLRRLYR</sequence>